<dbReference type="AlphaFoldDB" id="A0A926EZ57"/>
<feature type="domain" description="YhaN AAA" evidence="2">
    <location>
        <begin position="1"/>
        <end position="49"/>
    </location>
</feature>
<feature type="coiled-coil region" evidence="1">
    <location>
        <begin position="450"/>
        <end position="499"/>
    </location>
</feature>
<evidence type="ECO:0000256" key="1">
    <source>
        <dbReference type="SAM" id="Coils"/>
    </source>
</evidence>
<evidence type="ECO:0000313" key="3">
    <source>
        <dbReference type="EMBL" id="MBC8591053.1"/>
    </source>
</evidence>
<keyword evidence="4" id="KW-1185">Reference proteome</keyword>
<dbReference type="InterPro" id="IPR027417">
    <property type="entry name" value="P-loop_NTPase"/>
</dbReference>
<dbReference type="SUPFAM" id="SSF52540">
    <property type="entry name" value="P-loop containing nucleoside triphosphate hydrolases"/>
    <property type="match status" value="1"/>
</dbReference>
<proteinExistence type="predicted"/>
<keyword evidence="1" id="KW-0175">Coiled coil</keyword>
<gene>
    <name evidence="3" type="ORF">H8689_07985</name>
</gene>
<dbReference type="EMBL" id="JACRTK010000003">
    <property type="protein sequence ID" value="MBC8591053.1"/>
    <property type="molecule type" value="Genomic_DNA"/>
</dbReference>
<sequence length="806" mass="93901">MIIKKYSCKQFAGINNRDMEFSEGLNVILGSNEAGKSTLVEGIHSILFKPSKLDNRLSEDKNFRSKFMPIQAGDSIDGQLIISHKDKDYSISKEWGIDPYVELVMPDSTILKKEENIEKNLREILVYGEGTYSSIFFSKQRHIKEAIENIIENREATNEVGSLLRRTIMELDGVSLDKLGNKIDKEIERLIKRWDIERNYPENNRGISNPYKVGTGEIVESFYKKESIKLEMDKAIEVEKQFNEICEQIKEVQLKLKELKPKKENMENLENDITKRAILEPKINALDTEMSNLSKINQQWPRSQEKLKQLDSELIRLNEEYEILQDEKGLSTKVSEKEKLGSIIEKIENLNKKIDEIKIEISLVKKVTKDHIKELEYNYNNMKKAEAMLKAGIIIGQVNYLKDKAELMITKDFDEPVGIETGEEFSANGYIKLVYKDLFEIELKSGDIDFKELKSQYDQYKNNFESILKELEVFTIEEAKLNKEKYEDYIRDIKSFENQISLLLGDESYDSVKKKYEELGDLSKVRDLNTIDGEIDNLNNHKIELLSEKRHLESDIEKWTKEYTNIEGLFDKTVEIRMSQREIQNQLDSLAPLPEEYESTDEFRNALKQTRIEYEEEHLLLSNLKEKYFEIENSLPTSTYEELSKEYLEEQYKFNKRLEKANRLLKIKETFESTKMKMDESSFTPIIKTFSDYLKLLTNGNYRAQEIDSDFNLKLKKDDNTIMPLDLLSSGTYDSVALALRFALLENILGDIKGFLILDDCLVDLDPWRKEMAVKLIQQFAEKHQVIFTTCSPDTANLLGGNLINM</sequence>
<dbReference type="GO" id="GO:0016887">
    <property type="term" value="F:ATP hydrolysis activity"/>
    <property type="evidence" value="ECO:0007669"/>
    <property type="project" value="InterPro"/>
</dbReference>
<dbReference type="Pfam" id="PF13514">
    <property type="entry name" value="AAA_27"/>
    <property type="match status" value="1"/>
</dbReference>
<dbReference type="PANTHER" id="PTHR41259">
    <property type="entry name" value="DOUBLE-STRAND BREAK REPAIR RAD50 ATPASE, PUTATIVE-RELATED"/>
    <property type="match status" value="1"/>
</dbReference>
<dbReference type="RefSeq" id="WP_249323906.1">
    <property type="nucleotide sequence ID" value="NZ_JACRTK010000003.1"/>
</dbReference>
<accession>A0A926EZ57</accession>
<feature type="coiled-coil region" evidence="1">
    <location>
        <begin position="307"/>
        <end position="367"/>
    </location>
</feature>
<dbReference type="GO" id="GO:0006302">
    <property type="term" value="P:double-strand break repair"/>
    <property type="evidence" value="ECO:0007669"/>
    <property type="project" value="InterPro"/>
</dbReference>
<evidence type="ECO:0000313" key="4">
    <source>
        <dbReference type="Proteomes" id="UP000601522"/>
    </source>
</evidence>
<comment type="caution">
    <text evidence="3">The sequence shown here is derived from an EMBL/GenBank/DDBJ whole genome shotgun (WGS) entry which is preliminary data.</text>
</comment>
<dbReference type="InterPro" id="IPR038734">
    <property type="entry name" value="YhaN_AAA"/>
</dbReference>
<dbReference type="PANTHER" id="PTHR41259:SF1">
    <property type="entry name" value="DOUBLE-STRAND BREAK REPAIR RAD50 ATPASE, PUTATIVE-RELATED"/>
    <property type="match status" value="1"/>
</dbReference>
<dbReference type="Proteomes" id="UP000601522">
    <property type="component" value="Unassembled WGS sequence"/>
</dbReference>
<protein>
    <submittedName>
        <fullName evidence="3">AAA family ATPase</fullName>
    </submittedName>
</protein>
<organism evidence="3 4">
    <name type="scientific">Wansuia hejianensis</name>
    <dbReference type="NCBI Taxonomy" id="2763667"/>
    <lineage>
        <taxon>Bacteria</taxon>
        <taxon>Bacillati</taxon>
        <taxon>Bacillota</taxon>
        <taxon>Clostridia</taxon>
        <taxon>Lachnospirales</taxon>
        <taxon>Lachnospiraceae</taxon>
        <taxon>Wansuia</taxon>
    </lineage>
</organism>
<feature type="coiled-coil region" evidence="1">
    <location>
        <begin position="535"/>
        <end position="562"/>
    </location>
</feature>
<name>A0A926EZ57_9FIRM</name>
<evidence type="ECO:0000259" key="2">
    <source>
        <dbReference type="Pfam" id="PF13514"/>
    </source>
</evidence>
<reference evidence="3 4" key="1">
    <citation type="submission" date="2020-08" db="EMBL/GenBank/DDBJ databases">
        <title>Genome public.</title>
        <authorList>
            <person name="Liu C."/>
            <person name="Sun Q."/>
        </authorList>
    </citation>
    <scope>NUCLEOTIDE SEQUENCE [LARGE SCALE GENOMIC DNA]</scope>
    <source>
        <strain evidence="3 4">NSJ-26</strain>
    </source>
</reference>
<dbReference type="Gene3D" id="3.40.50.300">
    <property type="entry name" value="P-loop containing nucleotide triphosphate hydrolases"/>
    <property type="match status" value="2"/>
</dbReference>